<accession>A0A1N7NDA4</accession>
<organism evidence="1 2">
    <name type="scientific">Kroppenstedtia eburnea</name>
    <dbReference type="NCBI Taxonomy" id="714067"/>
    <lineage>
        <taxon>Bacteria</taxon>
        <taxon>Bacillati</taxon>
        <taxon>Bacillota</taxon>
        <taxon>Bacilli</taxon>
        <taxon>Bacillales</taxon>
        <taxon>Thermoactinomycetaceae</taxon>
        <taxon>Kroppenstedtia</taxon>
    </lineage>
</organism>
<reference evidence="2" key="1">
    <citation type="submission" date="2017-01" db="EMBL/GenBank/DDBJ databases">
        <authorList>
            <person name="Varghese N."/>
            <person name="Submissions S."/>
        </authorList>
    </citation>
    <scope>NUCLEOTIDE SEQUENCE [LARGE SCALE GENOMIC DNA]</scope>
    <source>
        <strain evidence="2">DSM 45196</strain>
    </source>
</reference>
<dbReference type="Pfam" id="PF14375">
    <property type="entry name" value="Cys_rich_CWC"/>
    <property type="match status" value="1"/>
</dbReference>
<dbReference type="InterPro" id="IPR032720">
    <property type="entry name" value="Cys_rich_CWC"/>
</dbReference>
<dbReference type="Proteomes" id="UP000186795">
    <property type="component" value="Unassembled WGS sequence"/>
</dbReference>
<dbReference type="OrthoDB" id="5625686at2"/>
<dbReference type="AlphaFoldDB" id="A0A1N7NDA4"/>
<protein>
    <submittedName>
        <fullName evidence="1">Cysteine-rich CWC</fullName>
    </submittedName>
</protein>
<evidence type="ECO:0000313" key="2">
    <source>
        <dbReference type="Proteomes" id="UP000186795"/>
    </source>
</evidence>
<dbReference type="EMBL" id="FTOD01000008">
    <property type="protein sequence ID" value="SIS96365.1"/>
    <property type="molecule type" value="Genomic_DNA"/>
</dbReference>
<evidence type="ECO:0000313" key="1">
    <source>
        <dbReference type="EMBL" id="SIS96365.1"/>
    </source>
</evidence>
<sequence length="76" mass="8578">MTDAGRRPKYCPICGQENGCGIGEPRETCWCTHAYFPKGIFAKVPPDQLRKSCICKECLEKFVEENRADTDTHSPL</sequence>
<proteinExistence type="predicted"/>
<dbReference type="RefSeq" id="WP_040387388.1">
    <property type="nucleotide sequence ID" value="NZ_CP048103.1"/>
</dbReference>
<gene>
    <name evidence="1" type="ORF">SAMN05421790_108144</name>
</gene>
<keyword evidence="2" id="KW-1185">Reference proteome</keyword>
<name>A0A1N7NDA4_9BACL</name>